<dbReference type="InterPro" id="IPR025991">
    <property type="entry name" value="Chemoreceptor_zinc-bind_dom"/>
</dbReference>
<organism evidence="7 8">
    <name type="scientific">Oceanisphaera pacifica</name>
    <dbReference type="NCBI Taxonomy" id="2818389"/>
    <lineage>
        <taxon>Bacteria</taxon>
        <taxon>Pseudomonadati</taxon>
        <taxon>Pseudomonadota</taxon>
        <taxon>Gammaproteobacteria</taxon>
        <taxon>Aeromonadales</taxon>
        <taxon>Aeromonadaceae</taxon>
        <taxon>Oceanisphaera</taxon>
    </lineage>
</organism>
<feature type="domain" description="Methyl-accepting transducer" evidence="6">
    <location>
        <begin position="71"/>
        <end position="286"/>
    </location>
</feature>
<dbReference type="SUPFAM" id="SSF58104">
    <property type="entry name" value="Methyl-accepting chemotaxis protein (MCP) signaling domain"/>
    <property type="match status" value="1"/>
</dbReference>
<keyword evidence="8" id="KW-1185">Reference proteome</keyword>
<dbReference type="Pfam" id="PF13682">
    <property type="entry name" value="CZB"/>
    <property type="match status" value="1"/>
</dbReference>
<dbReference type="PROSITE" id="PS50111">
    <property type="entry name" value="CHEMOTAXIS_TRANSDUC_2"/>
    <property type="match status" value="1"/>
</dbReference>
<proteinExistence type="inferred from homology"/>
<evidence type="ECO:0000256" key="1">
    <source>
        <dbReference type="ARBA" id="ARBA00004370"/>
    </source>
</evidence>
<comment type="subcellular location">
    <subcellularLocation>
        <location evidence="1">Membrane</location>
    </subcellularLocation>
</comment>
<dbReference type="Gene3D" id="1.10.287.950">
    <property type="entry name" value="Methyl-accepting chemotaxis protein"/>
    <property type="match status" value="1"/>
</dbReference>
<protein>
    <submittedName>
        <fullName evidence="7">CZB domain-containing protein</fullName>
    </submittedName>
</protein>
<evidence type="ECO:0000313" key="8">
    <source>
        <dbReference type="Proteomes" id="UP000664882"/>
    </source>
</evidence>
<evidence type="ECO:0000256" key="4">
    <source>
        <dbReference type="PROSITE-ProRule" id="PRU00284"/>
    </source>
</evidence>
<comment type="caution">
    <text evidence="7">The sequence shown here is derived from an EMBL/GenBank/DDBJ whole genome shotgun (WGS) entry which is preliminary data.</text>
</comment>
<dbReference type="Proteomes" id="UP000664882">
    <property type="component" value="Unassembled WGS sequence"/>
</dbReference>
<dbReference type="InterPro" id="IPR004089">
    <property type="entry name" value="MCPsignal_dom"/>
</dbReference>
<evidence type="ECO:0000256" key="3">
    <source>
        <dbReference type="ARBA" id="ARBA00029447"/>
    </source>
</evidence>
<evidence type="ECO:0000256" key="2">
    <source>
        <dbReference type="ARBA" id="ARBA00023224"/>
    </source>
</evidence>
<evidence type="ECO:0000256" key="5">
    <source>
        <dbReference type="SAM" id="Coils"/>
    </source>
</evidence>
<name>A0ABS3NDJ7_9GAMM</name>
<dbReference type="Pfam" id="PF00015">
    <property type="entry name" value="MCPsignal"/>
    <property type="match status" value="1"/>
</dbReference>
<evidence type="ECO:0000259" key="6">
    <source>
        <dbReference type="PROSITE" id="PS50111"/>
    </source>
</evidence>
<feature type="coiled-coil region" evidence="5">
    <location>
        <begin position="220"/>
        <end position="247"/>
    </location>
</feature>
<sequence length="374" mass="41183">MAESGSNRGDACFLMRVKKKAAQLSDQLSHSQQEIQRLIAEKQQLELQLGEQEAELQSAKSQLYLGHKLMSGLGQFGHSLSELKGSFAELSQMLGTRRDEALTTRDESEHVRDGMHTLVEQLNEAKSHVMESAQQMNSLESDTHGITDLVHVIDGVSDQTSLLALNASIEAARAGEHGRGFSVVATEVRSLASRTSDATKEIDSVIARIRNQTVAVAGVSRENSSEIEELAQEAETARTRLLTLIELANASSGALGNAAMLSEIELANLEELEIKLTVYQVLSGLSTVSLDSLPDETQCRLGEWYYQGSGREHYANQLDFAGIEEPHRLVHLYAKEAVQAHYEQRNDDALAALTAMEDNNLDVMTRLRRLINDK</sequence>
<dbReference type="SMART" id="SM00283">
    <property type="entry name" value="MA"/>
    <property type="match status" value="1"/>
</dbReference>
<accession>A0ABS3NDJ7</accession>
<feature type="coiled-coil region" evidence="5">
    <location>
        <begin position="14"/>
        <end position="62"/>
    </location>
</feature>
<gene>
    <name evidence="7" type="ORF">J3U76_02995</name>
</gene>
<dbReference type="PANTHER" id="PTHR32089">
    <property type="entry name" value="METHYL-ACCEPTING CHEMOTAXIS PROTEIN MCPB"/>
    <property type="match status" value="1"/>
</dbReference>
<comment type="similarity">
    <text evidence="3">Belongs to the methyl-accepting chemotaxis (MCP) protein family.</text>
</comment>
<evidence type="ECO:0000313" key="7">
    <source>
        <dbReference type="EMBL" id="MBO1518614.1"/>
    </source>
</evidence>
<dbReference type="PANTHER" id="PTHR32089:SF112">
    <property type="entry name" value="LYSOZYME-LIKE PROTEIN-RELATED"/>
    <property type="match status" value="1"/>
</dbReference>
<keyword evidence="2 4" id="KW-0807">Transducer</keyword>
<dbReference type="RefSeq" id="WP_208004257.1">
    <property type="nucleotide sequence ID" value="NZ_JAGDFX010000003.1"/>
</dbReference>
<dbReference type="InterPro" id="IPR004090">
    <property type="entry name" value="Chemotax_Me-accpt_rcpt"/>
</dbReference>
<reference evidence="7 8" key="1">
    <citation type="submission" date="2021-03" db="EMBL/GenBank/DDBJ databases">
        <title>Oceanisphaera sp. nov., isolated from the intestine.</title>
        <authorList>
            <person name="Zhao L.-H."/>
            <person name="Shi L.-F."/>
        </authorList>
    </citation>
    <scope>NUCLEOTIDE SEQUENCE [LARGE SCALE GENOMIC DNA]</scope>
    <source>
        <strain evidence="7 8">DM8</strain>
    </source>
</reference>
<dbReference type="EMBL" id="JAGDFX010000003">
    <property type="protein sequence ID" value="MBO1518614.1"/>
    <property type="molecule type" value="Genomic_DNA"/>
</dbReference>
<dbReference type="PRINTS" id="PR00260">
    <property type="entry name" value="CHEMTRNSDUCR"/>
</dbReference>
<keyword evidence="5" id="KW-0175">Coiled coil</keyword>